<dbReference type="Proteomes" id="UP000037530">
    <property type="component" value="Unassembled WGS sequence"/>
</dbReference>
<evidence type="ECO:0000313" key="2">
    <source>
        <dbReference type="Proteomes" id="UP000037530"/>
    </source>
</evidence>
<accession>A0A0M0HXQ6</accession>
<dbReference type="AlphaFoldDB" id="A0A0M0HXQ6"/>
<dbReference type="RefSeq" id="WP_053409764.1">
    <property type="nucleotide sequence ID" value="NZ_LHPI01000013.1"/>
</dbReference>
<dbReference type="GO" id="GO:0003723">
    <property type="term" value="F:RNA binding"/>
    <property type="evidence" value="ECO:0007669"/>
    <property type="project" value="InterPro"/>
</dbReference>
<gene>
    <name evidence="1" type="ORF">AKJ31_14165</name>
</gene>
<dbReference type="InterPro" id="IPR036107">
    <property type="entry name" value="CsrA_sf"/>
</dbReference>
<sequence>MNQKNKELYVGRELRRPGYKVKDIDSFGLLTKTGANLEDVALQLDATPIMIMVTEVFLGGASKKHPGEVLAQAARLNCIAPDVVHYRHNQRDVHVRTARKHNYEQNTRKTLALSRGAGQGLFIVRAPGVSPIEAAEDLKANGIQFVVTKVAGNRQARINVSASDKWLVVRSELYNPQAMLRPTLSNSTHQLNNAIVECLKAPVSEDYEYLIEFESQLVRVLDVLAERGEGKSENAQALYEKLQQVQVKLEVCES</sequence>
<comment type="caution">
    <text evidence="1">The sequence shown here is derived from an EMBL/GenBank/DDBJ whole genome shotgun (WGS) entry which is preliminary data.</text>
</comment>
<proteinExistence type="predicted"/>
<dbReference type="Gene3D" id="2.60.40.4380">
    <property type="entry name" value="Translational regulator CsrA"/>
    <property type="match status" value="1"/>
</dbReference>
<dbReference type="GO" id="GO:0006109">
    <property type="term" value="P:regulation of carbohydrate metabolic process"/>
    <property type="evidence" value="ECO:0007669"/>
    <property type="project" value="InterPro"/>
</dbReference>
<dbReference type="GO" id="GO:0006402">
    <property type="term" value="P:mRNA catabolic process"/>
    <property type="evidence" value="ECO:0007669"/>
    <property type="project" value="InterPro"/>
</dbReference>
<keyword evidence="2" id="KW-1185">Reference proteome</keyword>
<reference evidence="2" key="1">
    <citation type="submission" date="2015-08" db="EMBL/GenBank/DDBJ databases">
        <title>Vibrio galatheae sp. nov., a novel member of the Vibrionaceae family isolated from the Solomon Islands.</title>
        <authorList>
            <person name="Giubergia S."/>
            <person name="Machado H."/>
            <person name="Mateiu R.V."/>
            <person name="Gram L."/>
        </authorList>
    </citation>
    <scope>NUCLEOTIDE SEQUENCE [LARGE SCALE GENOMIC DNA]</scope>
    <source>
        <strain evidence="2">DSM 19134</strain>
    </source>
</reference>
<name>A0A0M0HXQ6_9VIBR</name>
<evidence type="ECO:0000313" key="1">
    <source>
        <dbReference type="EMBL" id="KOO06850.1"/>
    </source>
</evidence>
<dbReference type="EMBL" id="LHPI01000013">
    <property type="protein sequence ID" value="KOO06850.1"/>
    <property type="molecule type" value="Genomic_DNA"/>
</dbReference>
<dbReference type="PATRIC" id="fig|171383.3.peg.2894"/>
<protein>
    <submittedName>
        <fullName evidence="1">Uncharacterized protein</fullName>
    </submittedName>
</protein>
<dbReference type="OrthoDB" id="9996589at2"/>
<organism evidence="1 2">
    <name type="scientific">Vibrio hepatarius</name>
    <dbReference type="NCBI Taxonomy" id="171383"/>
    <lineage>
        <taxon>Bacteria</taxon>
        <taxon>Pseudomonadati</taxon>
        <taxon>Pseudomonadota</taxon>
        <taxon>Gammaproteobacteria</taxon>
        <taxon>Vibrionales</taxon>
        <taxon>Vibrionaceae</taxon>
        <taxon>Vibrio</taxon>
        <taxon>Vibrio oreintalis group</taxon>
    </lineage>
</organism>